<evidence type="ECO:0000313" key="3">
    <source>
        <dbReference type="Proteomes" id="UP000027222"/>
    </source>
</evidence>
<evidence type="ECO:0000313" key="2">
    <source>
        <dbReference type="EMBL" id="KDR78165.1"/>
    </source>
</evidence>
<proteinExistence type="predicted"/>
<feature type="compositionally biased region" description="Polar residues" evidence="1">
    <location>
        <begin position="109"/>
        <end position="120"/>
    </location>
</feature>
<feature type="compositionally biased region" description="Basic and acidic residues" evidence="1">
    <location>
        <begin position="132"/>
        <end position="147"/>
    </location>
</feature>
<protein>
    <submittedName>
        <fullName evidence="2">Uncharacterized protein</fullName>
    </submittedName>
</protein>
<evidence type="ECO:0000256" key="1">
    <source>
        <dbReference type="SAM" id="MobiDB-lite"/>
    </source>
</evidence>
<accession>A0A067T4P7</accession>
<dbReference type="EMBL" id="KL142375">
    <property type="protein sequence ID" value="KDR78165.1"/>
    <property type="molecule type" value="Genomic_DNA"/>
</dbReference>
<sequence>MYTPLHLLADVCFQQVPMPTPSMPSSSAPPDHGNAVRFRELSLPPIITLNCARDNGDNRPTDFSQRTTLIHLSDLKHVTEPPLNVPERSISTTARTQGKKRKREGAAVQSCQEATSSLSDVTGPPKNKRQKKTYDTSDRVLRSRKSEMPPQTENEETIQTPEQKIEGPSVPLMVDAHVHTEPSSSESASSDVPTYLPFSGVLGYRRLNAPEDDPWTMTQAEVVAVINKFKDTQSWGEIRRPLVL</sequence>
<name>A0A067T4P7_GALM3</name>
<reference evidence="3" key="1">
    <citation type="journal article" date="2014" name="Proc. Natl. Acad. Sci. U.S.A.">
        <title>Extensive sampling of basidiomycete genomes demonstrates inadequacy of the white-rot/brown-rot paradigm for wood decay fungi.</title>
        <authorList>
            <person name="Riley R."/>
            <person name="Salamov A.A."/>
            <person name="Brown D.W."/>
            <person name="Nagy L.G."/>
            <person name="Floudas D."/>
            <person name="Held B.W."/>
            <person name="Levasseur A."/>
            <person name="Lombard V."/>
            <person name="Morin E."/>
            <person name="Otillar R."/>
            <person name="Lindquist E.A."/>
            <person name="Sun H."/>
            <person name="LaButti K.M."/>
            <person name="Schmutz J."/>
            <person name="Jabbour D."/>
            <person name="Luo H."/>
            <person name="Baker S.E."/>
            <person name="Pisabarro A.G."/>
            <person name="Walton J.D."/>
            <person name="Blanchette R.A."/>
            <person name="Henrissat B."/>
            <person name="Martin F."/>
            <person name="Cullen D."/>
            <person name="Hibbett D.S."/>
            <person name="Grigoriev I.V."/>
        </authorList>
    </citation>
    <scope>NUCLEOTIDE SEQUENCE [LARGE SCALE GENOMIC DNA]</scope>
    <source>
        <strain evidence="3">CBS 339.88</strain>
    </source>
</reference>
<organism evidence="2 3">
    <name type="scientific">Galerina marginata (strain CBS 339.88)</name>
    <dbReference type="NCBI Taxonomy" id="685588"/>
    <lineage>
        <taxon>Eukaryota</taxon>
        <taxon>Fungi</taxon>
        <taxon>Dikarya</taxon>
        <taxon>Basidiomycota</taxon>
        <taxon>Agaricomycotina</taxon>
        <taxon>Agaricomycetes</taxon>
        <taxon>Agaricomycetidae</taxon>
        <taxon>Agaricales</taxon>
        <taxon>Agaricineae</taxon>
        <taxon>Strophariaceae</taxon>
        <taxon>Galerina</taxon>
    </lineage>
</organism>
<gene>
    <name evidence="2" type="ORF">GALMADRAFT_138297</name>
</gene>
<keyword evidence="3" id="KW-1185">Reference proteome</keyword>
<feature type="compositionally biased region" description="Polar residues" evidence="1">
    <location>
        <begin position="149"/>
        <end position="161"/>
    </location>
</feature>
<dbReference type="AlphaFoldDB" id="A0A067T4P7"/>
<dbReference type="Proteomes" id="UP000027222">
    <property type="component" value="Unassembled WGS sequence"/>
</dbReference>
<dbReference type="HOGENOM" id="CLU_1138073_0_0_1"/>
<feature type="region of interest" description="Disordered" evidence="1">
    <location>
        <begin position="80"/>
        <end position="161"/>
    </location>
</feature>